<dbReference type="InterPro" id="IPR011011">
    <property type="entry name" value="Znf_FYVE_PHD"/>
</dbReference>
<dbReference type="AlphaFoldDB" id="A0A0L7LET0"/>
<dbReference type="STRING" id="104452.A0A0L7LET0"/>
<proteinExistence type="predicted"/>
<name>A0A0L7LET0_OPEBR</name>
<evidence type="ECO:0000313" key="2">
    <source>
        <dbReference type="Proteomes" id="UP000037510"/>
    </source>
</evidence>
<accession>A0A0L7LET0</accession>
<dbReference type="Proteomes" id="UP000037510">
    <property type="component" value="Unassembled WGS sequence"/>
</dbReference>
<dbReference type="InterPro" id="IPR013083">
    <property type="entry name" value="Znf_RING/FYVE/PHD"/>
</dbReference>
<dbReference type="SUPFAM" id="SSF57903">
    <property type="entry name" value="FYVE/PHD zinc finger"/>
    <property type="match status" value="1"/>
</dbReference>
<evidence type="ECO:0000313" key="1">
    <source>
        <dbReference type="EMBL" id="KOB74063.1"/>
    </source>
</evidence>
<gene>
    <name evidence="1" type="ORF">OBRU01_09918</name>
</gene>
<dbReference type="EMBL" id="JTDY01001367">
    <property type="protein sequence ID" value="KOB74063.1"/>
    <property type="molecule type" value="Genomic_DNA"/>
</dbReference>
<comment type="caution">
    <text evidence="1">The sequence shown here is derived from an EMBL/GenBank/DDBJ whole genome shotgun (WGS) entry which is preliminary data.</text>
</comment>
<sequence>MKCFQCEDDHNDDNTIQCDGCKRNICLQCSSLTSSEARVMGLKGKRTLLYLCPACREALFQVPKLIKSYDGLRQELDEVKIILSQPRNPSPLAEAVVAPVALTPPPPDTNAILEELVEREHRATNVILVGVEEFASDIGLDRKLHDESSVSKILQEVNNGGDYSKKVVSVQRLGRREDGKTRPIKVVLTSRQDAVLVLKNKSKAKKGHIPQWTQP</sequence>
<keyword evidence="2" id="KW-1185">Reference proteome</keyword>
<organism evidence="1 2">
    <name type="scientific">Operophtera brumata</name>
    <name type="common">Winter moth</name>
    <name type="synonym">Phalaena brumata</name>
    <dbReference type="NCBI Taxonomy" id="104452"/>
    <lineage>
        <taxon>Eukaryota</taxon>
        <taxon>Metazoa</taxon>
        <taxon>Ecdysozoa</taxon>
        <taxon>Arthropoda</taxon>
        <taxon>Hexapoda</taxon>
        <taxon>Insecta</taxon>
        <taxon>Pterygota</taxon>
        <taxon>Neoptera</taxon>
        <taxon>Endopterygota</taxon>
        <taxon>Lepidoptera</taxon>
        <taxon>Glossata</taxon>
        <taxon>Ditrysia</taxon>
        <taxon>Geometroidea</taxon>
        <taxon>Geometridae</taxon>
        <taxon>Larentiinae</taxon>
        <taxon>Operophtera</taxon>
    </lineage>
</organism>
<protein>
    <submittedName>
        <fullName evidence="1">Uncharacterized protein</fullName>
    </submittedName>
</protein>
<dbReference type="Gene3D" id="3.30.40.10">
    <property type="entry name" value="Zinc/RING finger domain, C3HC4 (zinc finger)"/>
    <property type="match status" value="1"/>
</dbReference>
<reference evidence="1 2" key="1">
    <citation type="journal article" date="2015" name="Genome Biol. Evol.">
        <title>The genome of winter moth (Operophtera brumata) provides a genomic perspective on sexual dimorphism and phenology.</title>
        <authorList>
            <person name="Derks M.F."/>
            <person name="Smit S."/>
            <person name="Salis L."/>
            <person name="Schijlen E."/>
            <person name="Bossers A."/>
            <person name="Mateman C."/>
            <person name="Pijl A.S."/>
            <person name="de Ridder D."/>
            <person name="Groenen M.A."/>
            <person name="Visser M.E."/>
            <person name="Megens H.J."/>
        </authorList>
    </citation>
    <scope>NUCLEOTIDE SEQUENCE [LARGE SCALE GENOMIC DNA]</scope>
    <source>
        <strain evidence="1">WM2013NL</strain>
        <tissue evidence="1">Head and thorax</tissue>
    </source>
</reference>